<evidence type="ECO:0000313" key="2">
    <source>
        <dbReference type="Proteomes" id="UP000821865"/>
    </source>
</evidence>
<evidence type="ECO:0000313" key="1">
    <source>
        <dbReference type="EMBL" id="KAH7973983.1"/>
    </source>
</evidence>
<comment type="caution">
    <text evidence="1">The sequence shown here is derived from an EMBL/GenBank/DDBJ whole genome shotgun (WGS) entry which is preliminary data.</text>
</comment>
<gene>
    <name evidence="1" type="ORF">HPB49_008266</name>
</gene>
<dbReference type="Proteomes" id="UP000821865">
    <property type="component" value="Chromosome 10"/>
</dbReference>
<proteinExistence type="predicted"/>
<reference evidence="1" key="1">
    <citation type="submission" date="2020-05" db="EMBL/GenBank/DDBJ databases">
        <title>Large-scale comparative analyses of tick genomes elucidate their genetic diversity and vector capacities.</title>
        <authorList>
            <person name="Jia N."/>
            <person name="Wang J."/>
            <person name="Shi W."/>
            <person name="Du L."/>
            <person name="Sun Y."/>
            <person name="Zhan W."/>
            <person name="Jiang J."/>
            <person name="Wang Q."/>
            <person name="Zhang B."/>
            <person name="Ji P."/>
            <person name="Sakyi L.B."/>
            <person name="Cui X."/>
            <person name="Yuan T."/>
            <person name="Jiang B."/>
            <person name="Yang W."/>
            <person name="Lam T.T.-Y."/>
            <person name="Chang Q."/>
            <person name="Ding S."/>
            <person name="Wang X."/>
            <person name="Zhu J."/>
            <person name="Ruan X."/>
            <person name="Zhao L."/>
            <person name="Wei J."/>
            <person name="Que T."/>
            <person name="Du C."/>
            <person name="Cheng J."/>
            <person name="Dai P."/>
            <person name="Han X."/>
            <person name="Huang E."/>
            <person name="Gao Y."/>
            <person name="Liu J."/>
            <person name="Shao H."/>
            <person name="Ye R."/>
            <person name="Li L."/>
            <person name="Wei W."/>
            <person name="Wang X."/>
            <person name="Wang C."/>
            <person name="Yang T."/>
            <person name="Huo Q."/>
            <person name="Li W."/>
            <person name="Guo W."/>
            <person name="Chen H."/>
            <person name="Zhou L."/>
            <person name="Ni X."/>
            <person name="Tian J."/>
            <person name="Zhou Y."/>
            <person name="Sheng Y."/>
            <person name="Liu T."/>
            <person name="Pan Y."/>
            <person name="Xia L."/>
            <person name="Li J."/>
            <person name="Zhao F."/>
            <person name="Cao W."/>
        </authorList>
    </citation>
    <scope>NUCLEOTIDE SEQUENCE</scope>
    <source>
        <strain evidence="1">Dsil-2018</strain>
    </source>
</reference>
<organism evidence="1 2">
    <name type="scientific">Dermacentor silvarum</name>
    <name type="common">Tick</name>
    <dbReference type="NCBI Taxonomy" id="543639"/>
    <lineage>
        <taxon>Eukaryota</taxon>
        <taxon>Metazoa</taxon>
        <taxon>Ecdysozoa</taxon>
        <taxon>Arthropoda</taxon>
        <taxon>Chelicerata</taxon>
        <taxon>Arachnida</taxon>
        <taxon>Acari</taxon>
        <taxon>Parasitiformes</taxon>
        <taxon>Ixodida</taxon>
        <taxon>Ixodoidea</taxon>
        <taxon>Ixodidae</taxon>
        <taxon>Rhipicephalinae</taxon>
        <taxon>Dermacentor</taxon>
    </lineage>
</organism>
<accession>A0ACB8DNG8</accession>
<dbReference type="EMBL" id="CM023479">
    <property type="protein sequence ID" value="KAH7973983.1"/>
    <property type="molecule type" value="Genomic_DNA"/>
</dbReference>
<keyword evidence="2" id="KW-1185">Reference proteome</keyword>
<name>A0ACB8DNG8_DERSI</name>
<protein>
    <submittedName>
        <fullName evidence="1">Uncharacterized protein</fullName>
    </submittedName>
</protein>
<sequence>METSRGGFARLRTTPRRQQFTQPQSSISSPQPSATSAEHPWTTSDVDQLVELVSARASVLLGSVDGTSKRVAWEEVSQRLKRTDDEVLRKWTGIVADLRQGKRSTPFKPYELAALKALGSAERTGERSRPPISQASQEPLQLQIVPTSVRSITTDTFLHQENTTCRSLTPTMTSLSSSVGGSTPAAGLTIVALNREVSITPVKPPRPPPSSTRDSSEELQLVRFCNSVHTQTPPEHDEPSAKKARHGSQADATSLLQRLVYLEERRVALQQEQLSVDREKVKCVRDLLAVLGKNDKTTPVPNGDVVAAVVSSAL</sequence>